<keyword evidence="4" id="KW-1185">Reference proteome</keyword>
<dbReference type="InterPro" id="IPR025828">
    <property type="entry name" value="Put_sensor_dom"/>
</dbReference>
<feature type="transmembrane region" description="Helical" evidence="1">
    <location>
        <begin position="12"/>
        <end position="33"/>
    </location>
</feature>
<protein>
    <recommendedName>
        <fullName evidence="2">Putative sensor domain-containing protein</fullName>
    </recommendedName>
</protein>
<name>A0ABP9GZX1_9ACTN</name>
<reference evidence="4" key="1">
    <citation type="journal article" date="2019" name="Int. J. Syst. Evol. Microbiol.">
        <title>The Global Catalogue of Microorganisms (GCM) 10K type strain sequencing project: providing services to taxonomists for standard genome sequencing and annotation.</title>
        <authorList>
            <consortium name="The Broad Institute Genomics Platform"/>
            <consortium name="The Broad Institute Genome Sequencing Center for Infectious Disease"/>
            <person name="Wu L."/>
            <person name="Ma J."/>
        </authorList>
    </citation>
    <scope>NUCLEOTIDE SEQUENCE [LARGE SCALE GENOMIC DNA]</scope>
    <source>
        <strain evidence="4">JCM 18123</strain>
    </source>
</reference>
<keyword evidence="1" id="KW-0812">Transmembrane</keyword>
<feature type="transmembrane region" description="Helical" evidence="1">
    <location>
        <begin position="115"/>
        <end position="139"/>
    </location>
</feature>
<keyword evidence="1" id="KW-1133">Transmembrane helix</keyword>
<dbReference type="RefSeq" id="WP_345559410.1">
    <property type="nucleotide sequence ID" value="NZ_BAABIK010000052.1"/>
</dbReference>
<accession>A0ABP9GZX1</accession>
<gene>
    <name evidence="3" type="ORF">GCM10023224_50280</name>
</gene>
<organism evidence="3 4">
    <name type="scientific">Streptomonospora halophila</name>
    <dbReference type="NCBI Taxonomy" id="427369"/>
    <lineage>
        <taxon>Bacteria</taxon>
        <taxon>Bacillati</taxon>
        <taxon>Actinomycetota</taxon>
        <taxon>Actinomycetes</taxon>
        <taxon>Streptosporangiales</taxon>
        <taxon>Nocardiopsidaceae</taxon>
        <taxon>Streptomonospora</taxon>
    </lineage>
</organism>
<dbReference type="Pfam" id="PF13796">
    <property type="entry name" value="Sensor"/>
    <property type="match status" value="1"/>
</dbReference>
<comment type="caution">
    <text evidence="3">The sequence shown here is derived from an EMBL/GenBank/DDBJ whole genome shotgun (WGS) entry which is preliminary data.</text>
</comment>
<keyword evidence="1" id="KW-0472">Membrane</keyword>
<proteinExistence type="predicted"/>
<evidence type="ECO:0000313" key="4">
    <source>
        <dbReference type="Proteomes" id="UP001499993"/>
    </source>
</evidence>
<evidence type="ECO:0000259" key="2">
    <source>
        <dbReference type="Pfam" id="PF13796"/>
    </source>
</evidence>
<sequence length="239" mass="23658">MRTILRRLAADTRYTLLCLPLSIVGFVLVVTGLALGAGLLPIVAGLPVAALTLRAARGIAIVDRAWLTNVLASPPAPPGYRSPPAGAGAWSRLLDPLRCAQSWFDALGAVLRLPVAVAGFAVTVTWWSLALGGLLYPVYGAATARIPGNTTLAELIGLGAGYGPALALYLGIGAAAALTLPAVVRGAALLVAGVGQGPVAVGALPASYGTGAVDARRGPTAEGAGAGAAARAVSSTVLG</sequence>
<dbReference type="EMBL" id="BAABIK010000052">
    <property type="protein sequence ID" value="GAA4958257.1"/>
    <property type="molecule type" value="Genomic_DNA"/>
</dbReference>
<dbReference type="Proteomes" id="UP001499993">
    <property type="component" value="Unassembled WGS sequence"/>
</dbReference>
<feature type="transmembrane region" description="Helical" evidence="1">
    <location>
        <begin position="159"/>
        <end position="180"/>
    </location>
</feature>
<evidence type="ECO:0000256" key="1">
    <source>
        <dbReference type="SAM" id="Phobius"/>
    </source>
</evidence>
<feature type="domain" description="Putative sensor" evidence="2">
    <location>
        <begin position="14"/>
        <end position="195"/>
    </location>
</feature>
<evidence type="ECO:0000313" key="3">
    <source>
        <dbReference type="EMBL" id="GAA4958257.1"/>
    </source>
</evidence>